<dbReference type="EMBL" id="CP111014">
    <property type="protein sequence ID" value="WAQ98665.1"/>
    <property type="molecule type" value="Genomic_DNA"/>
</dbReference>
<feature type="domain" description="C2H2-type" evidence="8">
    <location>
        <begin position="489"/>
        <end position="516"/>
    </location>
</feature>
<evidence type="ECO:0000313" key="9">
    <source>
        <dbReference type="EMBL" id="WAQ98665.1"/>
    </source>
</evidence>
<feature type="domain" description="C2H2-type" evidence="8">
    <location>
        <begin position="242"/>
        <end position="265"/>
    </location>
</feature>
<accession>A0ABY7DQS2</accession>
<keyword evidence="1" id="KW-0479">Metal-binding</keyword>
<dbReference type="PANTHER" id="PTHR24393:SF34">
    <property type="entry name" value="PR_SET DOMAIN 13"/>
    <property type="match status" value="1"/>
</dbReference>
<keyword evidence="10" id="KW-1185">Reference proteome</keyword>
<sequence>MVKIYSTTTTTLTSDFVSKIPANILSTTIENLNSIVDISLSKGVFTLKGDWEDLYTAYTLLKDCLKVKKNKNNHARFNDIIVDEISEINDGTKLDTKNDVKIKNEKPEDTLENETGPGEVLKVKKEITDGGPILDADETTQNIDFEEEKEEPENISEHQCSKCDYTGKNERQLFNHINRVHQRKYKCNECGKKFGYKGDLKRHHSEVHSSKERYFCKICNKYLKTKTYIDDHMQLHKDNYVYHCKICEKSFSTKGTFSKHMKLKHPKSTFDEDMLNDVLPETNDENIKQTEGDMEIENGKSDDKNSEVKDEHLNESVKFRDSFQMLLSDDENESSKTVHDGKFFKVSLKKGKNRGRPRIKSQVDGRTEFPCHLCEYIGKRECHLEYHIKRNHSQKLVCDVCNKQFGYNWDLKRHREQVHAEASYFCHICSKAYKVKKSFDEHLKSHEDGYVKSRFPCPMCEKSFSAKQVLENHMKYKHLGAKQKEKQRYLCQTCGQEFYHKYSYQSHMNKHAGLMPYNCDIVHKNTRNFTCAYCPKSFKTSSALKAHEAIHVGEKSYKCSVCGKGFVQKQSLLRHERIHSGYKPYKCLLCARRFTDSATVRKHMILVHKKDPHNWQGDVVSDLKKNFEFWREDEESDSEKSKAGPSDSHESREVREATYSGEVTSAYTNPQSYTDIHVSNSAHHNLSTDLSHSQMSHMAMLQNVSGSMAVNHQGLPPTLSVPLRDGNAVNHMNTSHNTHNPHISHNTQLSVAHNPTHSTAAEMAAASILNLSSHLPPLTQTINHLSSMPSGEGQMPPILNLTTMPNMSYSHSQSTQD</sequence>
<feature type="domain" description="C2H2-type" evidence="8">
    <location>
        <begin position="585"/>
        <end position="613"/>
    </location>
</feature>
<feature type="domain" description="C2H2-type" evidence="8">
    <location>
        <begin position="185"/>
        <end position="213"/>
    </location>
</feature>
<dbReference type="Pfam" id="PF12874">
    <property type="entry name" value="zf-met"/>
    <property type="match status" value="1"/>
</dbReference>
<feature type="compositionally biased region" description="Basic and acidic residues" evidence="7">
    <location>
        <begin position="285"/>
        <end position="311"/>
    </location>
</feature>
<evidence type="ECO:0000259" key="8">
    <source>
        <dbReference type="PROSITE" id="PS50157"/>
    </source>
</evidence>
<organism evidence="9 10">
    <name type="scientific">Mya arenaria</name>
    <name type="common">Soft-shell clam</name>
    <dbReference type="NCBI Taxonomy" id="6604"/>
    <lineage>
        <taxon>Eukaryota</taxon>
        <taxon>Metazoa</taxon>
        <taxon>Spiralia</taxon>
        <taxon>Lophotrochozoa</taxon>
        <taxon>Mollusca</taxon>
        <taxon>Bivalvia</taxon>
        <taxon>Autobranchia</taxon>
        <taxon>Heteroconchia</taxon>
        <taxon>Euheterodonta</taxon>
        <taxon>Imparidentia</taxon>
        <taxon>Neoheterodontei</taxon>
        <taxon>Myida</taxon>
        <taxon>Myoidea</taxon>
        <taxon>Myidae</taxon>
        <taxon>Mya</taxon>
    </lineage>
</organism>
<feature type="compositionally biased region" description="Polar residues" evidence="7">
    <location>
        <begin position="800"/>
        <end position="817"/>
    </location>
</feature>
<evidence type="ECO:0000256" key="5">
    <source>
        <dbReference type="ARBA" id="ARBA00023242"/>
    </source>
</evidence>
<reference evidence="9" key="1">
    <citation type="submission" date="2022-11" db="EMBL/GenBank/DDBJ databases">
        <title>Centuries of genome instability and evolution in soft-shell clam transmissible cancer (bioRxiv).</title>
        <authorList>
            <person name="Hart S.F.M."/>
            <person name="Yonemitsu M.A."/>
            <person name="Giersch R.M."/>
            <person name="Beal B.F."/>
            <person name="Arriagada G."/>
            <person name="Davis B.W."/>
            <person name="Ostrander E.A."/>
            <person name="Goff S.P."/>
            <person name="Metzger M.J."/>
        </authorList>
    </citation>
    <scope>NUCLEOTIDE SEQUENCE</scope>
    <source>
        <strain evidence="9">MELC-2E11</strain>
        <tissue evidence="9">Siphon/mantle</tissue>
    </source>
</reference>
<feature type="compositionally biased region" description="Basic and acidic residues" evidence="7">
    <location>
        <begin position="638"/>
        <end position="656"/>
    </location>
</feature>
<dbReference type="PROSITE" id="PS00028">
    <property type="entry name" value="ZINC_FINGER_C2H2_1"/>
    <property type="match status" value="9"/>
</dbReference>
<dbReference type="Gene3D" id="3.30.160.60">
    <property type="entry name" value="Classic Zinc Finger"/>
    <property type="match status" value="8"/>
</dbReference>
<evidence type="ECO:0000256" key="7">
    <source>
        <dbReference type="SAM" id="MobiDB-lite"/>
    </source>
</evidence>
<dbReference type="Proteomes" id="UP001164746">
    <property type="component" value="Chromosome 3"/>
</dbReference>
<evidence type="ECO:0000256" key="2">
    <source>
        <dbReference type="ARBA" id="ARBA00022737"/>
    </source>
</evidence>
<feature type="region of interest" description="Disordered" evidence="7">
    <location>
        <begin position="283"/>
        <end position="311"/>
    </location>
</feature>
<dbReference type="SUPFAM" id="SSF57667">
    <property type="entry name" value="beta-beta-alpha zinc fingers"/>
    <property type="match status" value="7"/>
</dbReference>
<evidence type="ECO:0000256" key="6">
    <source>
        <dbReference type="PROSITE-ProRule" id="PRU00042"/>
    </source>
</evidence>
<name>A0ABY7DQS2_MYAAR</name>
<protein>
    <submittedName>
        <fullName evidence="9">ZN878-like protein</fullName>
    </submittedName>
</protein>
<gene>
    <name evidence="9" type="ORF">MAR_023038</name>
</gene>
<evidence type="ECO:0000256" key="4">
    <source>
        <dbReference type="ARBA" id="ARBA00022833"/>
    </source>
</evidence>
<feature type="domain" description="C2H2-type" evidence="8">
    <location>
        <begin position="424"/>
        <end position="446"/>
    </location>
</feature>
<dbReference type="InterPro" id="IPR036236">
    <property type="entry name" value="Znf_C2H2_sf"/>
</dbReference>
<feature type="domain" description="C2H2-type" evidence="8">
    <location>
        <begin position="396"/>
        <end position="424"/>
    </location>
</feature>
<dbReference type="SMART" id="SM00355">
    <property type="entry name" value="ZnF_C2H2"/>
    <property type="match status" value="12"/>
</dbReference>
<dbReference type="Pfam" id="PF00096">
    <property type="entry name" value="zf-C2H2"/>
    <property type="match status" value="6"/>
</dbReference>
<feature type="region of interest" description="Disordered" evidence="7">
    <location>
        <begin position="632"/>
        <end position="666"/>
    </location>
</feature>
<keyword evidence="3 6" id="KW-0863">Zinc-finger</keyword>
<feature type="domain" description="C2H2-type" evidence="8">
    <location>
        <begin position="557"/>
        <end position="584"/>
    </location>
</feature>
<feature type="domain" description="C2H2-type" evidence="8">
    <location>
        <begin position="214"/>
        <end position="241"/>
    </location>
</feature>
<evidence type="ECO:0000256" key="3">
    <source>
        <dbReference type="ARBA" id="ARBA00022771"/>
    </source>
</evidence>
<feature type="domain" description="C2H2-type" evidence="8">
    <location>
        <begin position="529"/>
        <end position="556"/>
    </location>
</feature>
<dbReference type="PROSITE" id="PS50157">
    <property type="entry name" value="ZINC_FINGER_C2H2_2"/>
    <property type="match status" value="10"/>
</dbReference>
<keyword evidence="4" id="KW-0862">Zinc</keyword>
<feature type="domain" description="C2H2-type" evidence="8">
    <location>
        <begin position="455"/>
        <end position="483"/>
    </location>
</feature>
<feature type="region of interest" description="Disordered" evidence="7">
    <location>
        <begin position="787"/>
        <end position="817"/>
    </location>
</feature>
<dbReference type="InterPro" id="IPR013087">
    <property type="entry name" value="Znf_C2H2_type"/>
</dbReference>
<dbReference type="PANTHER" id="PTHR24393">
    <property type="entry name" value="ZINC FINGER PROTEIN"/>
    <property type="match status" value="1"/>
</dbReference>
<proteinExistence type="predicted"/>
<keyword evidence="2" id="KW-0677">Repeat</keyword>
<evidence type="ECO:0000313" key="10">
    <source>
        <dbReference type="Proteomes" id="UP001164746"/>
    </source>
</evidence>
<dbReference type="Pfam" id="PF13912">
    <property type="entry name" value="zf-C2H2_6"/>
    <property type="match status" value="1"/>
</dbReference>
<evidence type="ECO:0000256" key="1">
    <source>
        <dbReference type="ARBA" id="ARBA00022723"/>
    </source>
</evidence>
<keyword evidence="5" id="KW-0539">Nucleus</keyword>